<gene>
    <name evidence="1" type="ORF">SPELUC_LOCUS8974</name>
</gene>
<protein>
    <submittedName>
        <fullName evidence="1">4406_t:CDS:1</fullName>
    </submittedName>
</protein>
<keyword evidence="2" id="KW-1185">Reference proteome</keyword>
<accession>A0ACA9NEK2</accession>
<dbReference type="Proteomes" id="UP000789366">
    <property type="component" value="Unassembled WGS sequence"/>
</dbReference>
<sequence>MATIATNPRDKLHLKLEWLVRCLACPFIGLFYFCNIKNNSIEMVAYWLPADCFGQELNNELLDISYRPFGFHAKEMRPNKIQKEALELCIVKPSILDRLSSLVSGYYILFGIYIGVSKLIFDENPCTYKDSFQDWPFISLLLIWTLPVIYVRTAYGNVVDRMVTDLKIPLDVEKQNTETISEKNKIKVTNYTDTELKEKKIFITITALASVILPWIAVIIAYFTRQIGFS</sequence>
<evidence type="ECO:0000313" key="1">
    <source>
        <dbReference type="EMBL" id="CAG8652619.1"/>
    </source>
</evidence>
<comment type="caution">
    <text evidence="1">The sequence shown here is derived from an EMBL/GenBank/DDBJ whole genome shotgun (WGS) entry which is preliminary data.</text>
</comment>
<reference evidence="1" key="1">
    <citation type="submission" date="2021-06" db="EMBL/GenBank/DDBJ databases">
        <authorList>
            <person name="Kallberg Y."/>
            <person name="Tangrot J."/>
            <person name="Rosling A."/>
        </authorList>
    </citation>
    <scope>NUCLEOTIDE SEQUENCE</scope>
    <source>
        <strain evidence="1">28 12/20/2015</strain>
    </source>
</reference>
<feature type="non-terminal residue" evidence="1">
    <location>
        <position position="230"/>
    </location>
</feature>
<proteinExistence type="predicted"/>
<name>A0ACA9NEK2_9GLOM</name>
<dbReference type="EMBL" id="CAJVPW010014275">
    <property type="protein sequence ID" value="CAG8652619.1"/>
    <property type="molecule type" value="Genomic_DNA"/>
</dbReference>
<evidence type="ECO:0000313" key="2">
    <source>
        <dbReference type="Proteomes" id="UP000789366"/>
    </source>
</evidence>
<organism evidence="1 2">
    <name type="scientific">Cetraspora pellucida</name>
    <dbReference type="NCBI Taxonomy" id="1433469"/>
    <lineage>
        <taxon>Eukaryota</taxon>
        <taxon>Fungi</taxon>
        <taxon>Fungi incertae sedis</taxon>
        <taxon>Mucoromycota</taxon>
        <taxon>Glomeromycotina</taxon>
        <taxon>Glomeromycetes</taxon>
        <taxon>Diversisporales</taxon>
        <taxon>Gigasporaceae</taxon>
        <taxon>Cetraspora</taxon>
    </lineage>
</organism>